<dbReference type="Proteomes" id="UP000199288">
    <property type="component" value="Unassembled WGS sequence"/>
</dbReference>
<proteinExistence type="inferred from homology"/>
<name>A0A1H3YUE4_9ACTO</name>
<comment type="similarity">
    <text evidence="1">Belongs to the serpin family.</text>
</comment>
<reference evidence="4" key="1">
    <citation type="submission" date="2016-10" db="EMBL/GenBank/DDBJ databases">
        <authorList>
            <person name="Varghese N."/>
            <person name="Submissions S."/>
        </authorList>
    </citation>
    <scope>NUCLEOTIDE SEQUENCE [LARGE SCALE GENOMIC DNA]</scope>
    <source>
        <strain evidence="4">KPR-1</strain>
    </source>
</reference>
<dbReference type="PANTHER" id="PTHR11461">
    <property type="entry name" value="SERINE PROTEASE INHIBITOR, SERPIN"/>
    <property type="match status" value="1"/>
</dbReference>
<dbReference type="Gene3D" id="3.30.497.10">
    <property type="entry name" value="Antithrombin, subunit I, domain 2"/>
    <property type="match status" value="1"/>
</dbReference>
<dbReference type="InterPro" id="IPR042178">
    <property type="entry name" value="Serpin_sf_1"/>
</dbReference>
<sequence>MTSSGFAPAVARIGHTLLAAADRSRTSVLSPLSIALALSAVAEGASGAVAAAFDELLGTERSAASRRALKTLAAFDQDLGRFNPATLPERALLHVANRVLVDTDVEVAPEFAARLRELHGADLERTDLASSSARKILDRWVREHTGGLIKRSAIQPNSDLILVIQNALLFAARWATPFSQHGTQIAPFATFAGPASVPMMSGTLDVPYAEVGGVHAIELSYTDDVVARIYLPPPGLDPALLAAELLAECDAALADGSPRHGRVELPRLDLSDCLDLMPYLPALGLAAATDPASRPFERIIADHNLAMSELSHQVGLRVTEAGTIAAAVTEVAVARAAYIPIDFTFRADRPFLFTIVHAPTGLPIMLAAIRTP</sequence>
<dbReference type="EMBL" id="FNQV01000005">
    <property type="protein sequence ID" value="SEA14644.1"/>
    <property type="molecule type" value="Genomic_DNA"/>
</dbReference>
<keyword evidence="4" id="KW-1185">Reference proteome</keyword>
<evidence type="ECO:0000313" key="3">
    <source>
        <dbReference type="EMBL" id="SEA14644.1"/>
    </source>
</evidence>
<dbReference type="InterPro" id="IPR036186">
    <property type="entry name" value="Serpin_sf"/>
</dbReference>
<organism evidence="3 4">
    <name type="scientific">Bowdeniella nasicola</name>
    <dbReference type="NCBI Taxonomy" id="208480"/>
    <lineage>
        <taxon>Bacteria</taxon>
        <taxon>Bacillati</taxon>
        <taxon>Actinomycetota</taxon>
        <taxon>Actinomycetes</taxon>
        <taxon>Actinomycetales</taxon>
        <taxon>Actinomycetaceae</taxon>
        <taxon>Bowdeniella</taxon>
    </lineage>
</organism>
<dbReference type="InterPro" id="IPR023796">
    <property type="entry name" value="Serpin_dom"/>
</dbReference>
<dbReference type="InterPro" id="IPR042185">
    <property type="entry name" value="Serpin_sf_2"/>
</dbReference>
<dbReference type="RefSeq" id="WP_092562987.1">
    <property type="nucleotide sequence ID" value="NZ_FNQV01000005.1"/>
</dbReference>
<dbReference type="Pfam" id="PF00079">
    <property type="entry name" value="Serpin"/>
    <property type="match status" value="1"/>
</dbReference>
<dbReference type="PANTHER" id="PTHR11461:SF211">
    <property type="entry name" value="GH10112P-RELATED"/>
    <property type="match status" value="1"/>
</dbReference>
<evidence type="ECO:0000259" key="2">
    <source>
        <dbReference type="SMART" id="SM00093"/>
    </source>
</evidence>
<accession>A0A1H3YUE4</accession>
<dbReference type="GO" id="GO:0004867">
    <property type="term" value="F:serine-type endopeptidase inhibitor activity"/>
    <property type="evidence" value="ECO:0007669"/>
    <property type="project" value="InterPro"/>
</dbReference>
<feature type="domain" description="Serpin" evidence="2">
    <location>
        <begin position="11"/>
        <end position="372"/>
    </location>
</feature>
<dbReference type="InterPro" id="IPR000215">
    <property type="entry name" value="Serpin_fam"/>
</dbReference>
<dbReference type="InterPro" id="IPR023795">
    <property type="entry name" value="Serpin_CS"/>
</dbReference>
<evidence type="ECO:0000313" key="4">
    <source>
        <dbReference type="Proteomes" id="UP000199288"/>
    </source>
</evidence>
<dbReference type="GO" id="GO:0005615">
    <property type="term" value="C:extracellular space"/>
    <property type="evidence" value="ECO:0007669"/>
    <property type="project" value="InterPro"/>
</dbReference>
<dbReference type="PROSITE" id="PS00284">
    <property type="entry name" value="SERPIN"/>
    <property type="match status" value="1"/>
</dbReference>
<protein>
    <submittedName>
        <fullName evidence="3">Serpin (Serine protease inhibitor)</fullName>
    </submittedName>
</protein>
<dbReference type="SUPFAM" id="SSF56574">
    <property type="entry name" value="Serpins"/>
    <property type="match status" value="1"/>
</dbReference>
<evidence type="ECO:0000256" key="1">
    <source>
        <dbReference type="RuleBase" id="RU000411"/>
    </source>
</evidence>
<dbReference type="Gene3D" id="2.30.39.10">
    <property type="entry name" value="Alpha-1-antitrypsin, domain 1"/>
    <property type="match status" value="1"/>
</dbReference>
<gene>
    <name evidence="3" type="ORF">SAMN02910418_00987</name>
</gene>
<dbReference type="SMART" id="SM00093">
    <property type="entry name" value="SERPIN"/>
    <property type="match status" value="1"/>
</dbReference>
<dbReference type="OrthoDB" id="9764871at2"/>
<dbReference type="AlphaFoldDB" id="A0A1H3YUE4"/>